<dbReference type="EC" id="2.7.11.1" evidence="1"/>
<dbReference type="GO" id="GO:0004713">
    <property type="term" value="F:protein tyrosine kinase activity"/>
    <property type="evidence" value="ECO:0007669"/>
    <property type="project" value="InterPro"/>
</dbReference>
<keyword evidence="2" id="KW-0723">Serine/threonine-protein kinase</keyword>
<evidence type="ECO:0000256" key="2">
    <source>
        <dbReference type="ARBA" id="ARBA00022527"/>
    </source>
</evidence>
<dbReference type="InterPro" id="IPR020635">
    <property type="entry name" value="Tyr_kinase_cat_dom"/>
</dbReference>
<evidence type="ECO:0000313" key="9">
    <source>
        <dbReference type="Proteomes" id="UP000728032"/>
    </source>
</evidence>
<dbReference type="InterPro" id="IPR008266">
    <property type="entry name" value="Tyr_kinase_AS"/>
</dbReference>
<dbReference type="CDD" id="cd00180">
    <property type="entry name" value="PKc"/>
    <property type="match status" value="1"/>
</dbReference>
<dbReference type="InterPro" id="IPR050339">
    <property type="entry name" value="CC_SR_Kinase"/>
</dbReference>
<protein>
    <recommendedName>
        <fullName evidence="1">non-specific serine/threonine protein kinase</fullName>
        <ecNumber evidence="1">2.7.11.1</ecNumber>
    </recommendedName>
</protein>
<evidence type="ECO:0000259" key="7">
    <source>
        <dbReference type="PROSITE" id="PS50011"/>
    </source>
</evidence>
<dbReference type="PANTHER" id="PTHR11042:SF160">
    <property type="entry name" value="EUKARYOTIC TRANSLATION INITIATION FACTOR 2-ALPHA KINASE 1"/>
    <property type="match status" value="1"/>
</dbReference>
<gene>
    <name evidence="8" type="ORF">ONB1V03_LOCUS7342</name>
</gene>
<organism evidence="8">
    <name type="scientific">Oppiella nova</name>
    <dbReference type="NCBI Taxonomy" id="334625"/>
    <lineage>
        <taxon>Eukaryota</taxon>
        <taxon>Metazoa</taxon>
        <taxon>Ecdysozoa</taxon>
        <taxon>Arthropoda</taxon>
        <taxon>Chelicerata</taxon>
        <taxon>Arachnida</taxon>
        <taxon>Acari</taxon>
        <taxon>Acariformes</taxon>
        <taxon>Sarcoptiformes</taxon>
        <taxon>Oribatida</taxon>
        <taxon>Brachypylina</taxon>
        <taxon>Oppioidea</taxon>
        <taxon>Oppiidae</taxon>
        <taxon>Oppiella</taxon>
    </lineage>
</organism>
<dbReference type="PANTHER" id="PTHR11042">
    <property type="entry name" value="EUKARYOTIC TRANSLATION INITIATION FACTOR 2-ALPHA KINASE EIF2-ALPHA KINASE -RELATED"/>
    <property type="match status" value="1"/>
</dbReference>
<dbReference type="Gene3D" id="3.30.200.20">
    <property type="entry name" value="Phosphorylase Kinase, domain 1"/>
    <property type="match status" value="1"/>
</dbReference>
<dbReference type="Gene3D" id="1.10.510.10">
    <property type="entry name" value="Transferase(Phosphotransferase) domain 1"/>
    <property type="match status" value="4"/>
</dbReference>
<feature type="domain" description="Protein kinase" evidence="7">
    <location>
        <begin position="42"/>
        <end position="477"/>
    </location>
</feature>
<reference evidence="8" key="1">
    <citation type="submission" date="2020-11" db="EMBL/GenBank/DDBJ databases">
        <authorList>
            <person name="Tran Van P."/>
        </authorList>
    </citation>
    <scope>NUCLEOTIDE SEQUENCE</scope>
</reference>
<evidence type="ECO:0000313" key="8">
    <source>
        <dbReference type="EMBL" id="CAD7649547.1"/>
    </source>
</evidence>
<keyword evidence="5" id="KW-0418">Kinase</keyword>
<dbReference type="PROSITE" id="PS50011">
    <property type="entry name" value="PROTEIN_KINASE_DOM"/>
    <property type="match status" value="2"/>
</dbReference>
<dbReference type="EMBL" id="OC918509">
    <property type="protein sequence ID" value="CAD7649547.1"/>
    <property type="molecule type" value="Genomic_DNA"/>
</dbReference>
<dbReference type="SUPFAM" id="SSF56112">
    <property type="entry name" value="Protein kinase-like (PK-like)"/>
    <property type="match status" value="4"/>
</dbReference>
<feature type="domain" description="Protein kinase" evidence="7">
    <location>
        <begin position="551"/>
        <end position="813"/>
    </location>
</feature>
<evidence type="ECO:0000256" key="6">
    <source>
        <dbReference type="ARBA" id="ARBA00022840"/>
    </source>
</evidence>
<dbReference type="Pfam" id="PF00069">
    <property type="entry name" value="Pkinase"/>
    <property type="match status" value="4"/>
</dbReference>
<keyword evidence="4" id="KW-0547">Nucleotide-binding</keyword>
<name>A0A7R9LZG1_9ACAR</name>
<evidence type="ECO:0000256" key="5">
    <source>
        <dbReference type="ARBA" id="ARBA00022777"/>
    </source>
</evidence>
<keyword evidence="9" id="KW-1185">Reference proteome</keyword>
<sequence>MTDRDREKGAPTAQVSQESHVVEEILDIQPFTNNKRLTNEFKLEETCLGAGSFGVVIKGTNKIDEKPYAIKLIYFVGAEDTKECLHEEFKRRLNEIRIWAKVGGNTCVQYRSSWLESEDESRKRFVNYASKSGDYVKSLYDEVLNFKHFAILHIQMDSCLFSLKEVLHKIRDHFETAGKRQLLPPEGYYIAAELLVEILQALHNLHSLNIIHRDVKPSDEDTKECLHKEFNKRLKEIRILEKVGGHTCVQYRSSWLESEEESRKRFVNYLSKSADYVKNLYDEVLNFKHFAILHIQMDLCLFSLKEVLHKIRDHFETAGKRQLLPPVGYYIAAELLVEILQALHNLHSLNIIHRDVKPSHILIKYEPDQRFIRLAGFGLAVEHKYNEQSHTKCSGADRYMAPEVKNSRRYNLKADIYSMGVVIQELFNFDINTIEKANNGYQVNYGKLTEITNKCLNGLYTSRPSCQEMLKSRAEWTLPYSQIKDFIYESVKTADKPFDPNNEFIQYFLRINITWLKEIAQGLKYLHTHEPPIMHRDLKPENIFMATVKPNTVLLKLGDFGLAKIQAVASQTNTRKVGTPIYMAPEVCAEEDYKKYDIMCDMYSLGMFIKELFNFDYTEEQQSTRMENVQETKENDLHIEEDEKKSLQLLQGLDNNYIIKYYGSWFKTNHIFIQMELCECTLRQLILSKDKLFDRILNSEPGDLEFFISITWLKEIVQGLMYLHKQAKPLIHRDLRPENIFMASYDADSICLKLGDFGLARIQDIASKSNSRGVGSPQYLAPEICADEDYKKYNVSADMYSLGMFITELFKFD</sequence>
<dbReference type="InterPro" id="IPR000719">
    <property type="entry name" value="Prot_kinase_dom"/>
</dbReference>
<evidence type="ECO:0000256" key="4">
    <source>
        <dbReference type="ARBA" id="ARBA00022741"/>
    </source>
</evidence>
<dbReference type="SMART" id="SM00220">
    <property type="entry name" value="S_TKc"/>
    <property type="match status" value="1"/>
</dbReference>
<dbReference type="OrthoDB" id="6430822at2759"/>
<dbReference type="GO" id="GO:0005737">
    <property type="term" value="C:cytoplasm"/>
    <property type="evidence" value="ECO:0007669"/>
    <property type="project" value="TreeGrafter"/>
</dbReference>
<dbReference type="GO" id="GO:0005524">
    <property type="term" value="F:ATP binding"/>
    <property type="evidence" value="ECO:0007669"/>
    <property type="project" value="UniProtKB-KW"/>
</dbReference>
<proteinExistence type="predicted"/>
<dbReference type="AlphaFoldDB" id="A0A7R9LZG1"/>
<dbReference type="GO" id="GO:0005634">
    <property type="term" value="C:nucleus"/>
    <property type="evidence" value="ECO:0007669"/>
    <property type="project" value="TreeGrafter"/>
</dbReference>
<evidence type="ECO:0000256" key="3">
    <source>
        <dbReference type="ARBA" id="ARBA00022679"/>
    </source>
</evidence>
<evidence type="ECO:0000256" key="1">
    <source>
        <dbReference type="ARBA" id="ARBA00012513"/>
    </source>
</evidence>
<dbReference type="SMART" id="SM00219">
    <property type="entry name" value="TyrKc"/>
    <property type="match status" value="1"/>
</dbReference>
<accession>A0A7R9LZG1</accession>
<dbReference type="Proteomes" id="UP000728032">
    <property type="component" value="Unassembled WGS sequence"/>
</dbReference>
<dbReference type="InterPro" id="IPR011009">
    <property type="entry name" value="Kinase-like_dom_sf"/>
</dbReference>
<keyword evidence="6" id="KW-0067">ATP-binding</keyword>
<dbReference type="EMBL" id="CAJPVJ010003684">
    <property type="protein sequence ID" value="CAG2167846.1"/>
    <property type="molecule type" value="Genomic_DNA"/>
</dbReference>
<keyword evidence="3" id="KW-0808">Transferase</keyword>
<dbReference type="PROSITE" id="PS00109">
    <property type="entry name" value="PROTEIN_KINASE_TYR"/>
    <property type="match status" value="1"/>
</dbReference>
<dbReference type="GO" id="GO:0004694">
    <property type="term" value="F:eukaryotic translation initiation factor 2alpha kinase activity"/>
    <property type="evidence" value="ECO:0007669"/>
    <property type="project" value="TreeGrafter"/>
</dbReference>